<dbReference type="EMBL" id="VCAZ01000032">
    <property type="protein sequence ID" value="TSL47621.1"/>
    <property type="molecule type" value="Genomic_DNA"/>
</dbReference>
<keyword evidence="2" id="KW-1185">Reference proteome</keyword>
<evidence type="ECO:0000313" key="2">
    <source>
        <dbReference type="Proteomes" id="UP000319801"/>
    </source>
</evidence>
<dbReference type="Proteomes" id="UP000319801">
    <property type="component" value="Unassembled WGS sequence"/>
</dbReference>
<dbReference type="AlphaFoldDB" id="A0A556TZJ9"/>
<evidence type="ECO:0000313" key="1">
    <source>
        <dbReference type="EMBL" id="TSL47621.1"/>
    </source>
</evidence>
<proteinExistence type="predicted"/>
<sequence>MQEATTPPIETYPTLPRSRRDVALVLAQKSQRKGAPDAAWHRYPETGTRVSACHRCVCEHACRESEMLLFDPHWRRAIKC</sequence>
<organism evidence="1 2">
    <name type="scientific">Bagarius yarrelli</name>
    <name type="common">Goonch</name>
    <name type="synonym">Bagrus yarrelli</name>
    <dbReference type="NCBI Taxonomy" id="175774"/>
    <lineage>
        <taxon>Eukaryota</taxon>
        <taxon>Metazoa</taxon>
        <taxon>Chordata</taxon>
        <taxon>Craniata</taxon>
        <taxon>Vertebrata</taxon>
        <taxon>Euteleostomi</taxon>
        <taxon>Actinopterygii</taxon>
        <taxon>Neopterygii</taxon>
        <taxon>Teleostei</taxon>
        <taxon>Ostariophysi</taxon>
        <taxon>Siluriformes</taxon>
        <taxon>Sisoridae</taxon>
        <taxon>Sisorinae</taxon>
        <taxon>Bagarius</taxon>
    </lineage>
</organism>
<protein>
    <submittedName>
        <fullName evidence="1">Uncharacterized protein</fullName>
    </submittedName>
</protein>
<accession>A0A556TZJ9</accession>
<gene>
    <name evidence="1" type="ORF">Baya_7202</name>
</gene>
<name>A0A556TZJ9_BAGYA</name>
<comment type="caution">
    <text evidence="1">The sequence shown here is derived from an EMBL/GenBank/DDBJ whole genome shotgun (WGS) entry which is preliminary data.</text>
</comment>
<reference evidence="1 2" key="1">
    <citation type="journal article" date="2019" name="Genome Biol. Evol.">
        <title>Whole-Genome Sequencing of the Giant Devil Catfish, Bagarius yarrelli.</title>
        <authorList>
            <person name="Jiang W."/>
            <person name="Lv Y."/>
            <person name="Cheng L."/>
            <person name="Yang K."/>
            <person name="Chao B."/>
            <person name="Wang X."/>
            <person name="Li Y."/>
            <person name="Pan X."/>
            <person name="You X."/>
            <person name="Zhang Y."/>
            <person name="Yang J."/>
            <person name="Li J."/>
            <person name="Zhang X."/>
            <person name="Liu S."/>
            <person name="Sun C."/>
            <person name="Yang J."/>
            <person name="Shi Q."/>
        </authorList>
    </citation>
    <scope>NUCLEOTIDE SEQUENCE [LARGE SCALE GENOMIC DNA]</scope>
    <source>
        <strain evidence="1">JWS20170419001</strain>
        <tissue evidence="1">Muscle</tissue>
    </source>
</reference>